<dbReference type="NCBIfam" id="TIGR00231">
    <property type="entry name" value="small_GTP"/>
    <property type="match status" value="1"/>
</dbReference>
<dbReference type="InterPro" id="IPR035647">
    <property type="entry name" value="EFG_III/V"/>
</dbReference>
<gene>
    <name evidence="14" type="ORF">IWQ62_000910</name>
</gene>
<evidence type="ECO:0000256" key="6">
    <source>
        <dbReference type="ARBA" id="ARBA00023134"/>
    </source>
</evidence>
<dbReference type="SMART" id="SM00889">
    <property type="entry name" value="EFG_IV"/>
    <property type="match status" value="1"/>
</dbReference>
<dbReference type="PROSITE" id="PS51722">
    <property type="entry name" value="G_TR_2"/>
    <property type="match status" value="1"/>
</dbReference>
<keyword evidence="3" id="KW-0507">mRNA processing</keyword>
<dbReference type="GO" id="GO:0003924">
    <property type="term" value="F:GTPase activity"/>
    <property type="evidence" value="ECO:0007669"/>
    <property type="project" value="InterPro"/>
</dbReference>
<dbReference type="FunFam" id="3.30.70.870:FF:000002">
    <property type="entry name" value="Translation elongation factor 2"/>
    <property type="match status" value="1"/>
</dbReference>
<dbReference type="SUPFAM" id="SSF50447">
    <property type="entry name" value="Translation proteins"/>
    <property type="match status" value="1"/>
</dbReference>
<dbReference type="InterPro" id="IPR020568">
    <property type="entry name" value="Ribosomal_Su5_D2-typ_SF"/>
</dbReference>
<dbReference type="SUPFAM" id="SSF52540">
    <property type="entry name" value="P-loop containing nucleoside triphosphate hydrolases"/>
    <property type="match status" value="1"/>
</dbReference>
<dbReference type="InterPro" id="IPR031950">
    <property type="entry name" value="EFTUD2_N"/>
</dbReference>
<evidence type="ECO:0000256" key="8">
    <source>
        <dbReference type="ARBA" id="ARBA00023242"/>
    </source>
</evidence>
<dbReference type="FunFam" id="2.40.30.10:FF:000029">
    <property type="entry name" value="116 kDa U5 small nuclear ribonucleoprotein component"/>
    <property type="match status" value="1"/>
</dbReference>
<evidence type="ECO:0000256" key="12">
    <source>
        <dbReference type="SAM" id="MobiDB-lite"/>
    </source>
</evidence>
<keyword evidence="8" id="KW-0539">Nucleus</keyword>
<keyword evidence="6" id="KW-0342">GTP-binding</keyword>
<protein>
    <recommendedName>
        <fullName evidence="2">116 kDa U5 small nuclear ribonucleoprotein component</fullName>
    </recommendedName>
    <alternativeName>
        <fullName evidence="9">U5 snRNP-specific protein, 116 kDa</fullName>
    </alternativeName>
</protein>
<feature type="domain" description="Tr-type G" evidence="13">
    <location>
        <begin position="142"/>
        <end position="350"/>
    </location>
</feature>
<dbReference type="GO" id="GO:0030623">
    <property type="term" value="F:U5 snRNA binding"/>
    <property type="evidence" value="ECO:0007669"/>
    <property type="project" value="TreeGrafter"/>
</dbReference>
<dbReference type="FunFam" id="3.30.230.10:FF:000009">
    <property type="entry name" value="116 kDa U5 small nuclear ribonucleoprotein component"/>
    <property type="match status" value="1"/>
</dbReference>
<sequence length="982" mass="110266">MDNEEYDEFGNYLGPDLSDVDTDDEQSLRHPSGGVSPPMDRDNVPMSPLDTDTAPHPDMDWEVAEGASAQQVVLHEDKKYYPTAVEVYGEEVEALVQEEDTQPLTEPIIKPIKAKKFQIVEKDLPATTYRKEFLVDLLGFPDMVRNVVLAGHLHHGKTTFLDGLVNETHPRSYDGYHSLRYTDTHLLEVGRELTIKSAPMTLALSTTRGKSYAFNIMDTPGHVDFIDELAAACRLADGLVLVVDVVEGVMVNTERIIRYAVQERLPIVLVLNKIDRLIVELKLPPNDAYHKLKHTVESVNAVIRACPGADNQPHLSPERGNVCFASSRGGWCFTLPSFAQLYIDTWELPLSAHDFALRLWGDVYYNEERRSFHRKSSRGKFTRSFVHFILNPLYKLYSQVLGQEKSLPHHLAALGIYLKPRQLTLDPNDLLFLVLRQFFGPPTGFVDMCVTHLPSPLAAAPHKTESTYTGPMDDAYAQAIRTCDPDGPLLVYVAKLYPDESAERFYALGRVMSGRVEVNQTVRVLGEGYSTLDDEDMSVQRISHLWLYESRYKIEVPALTAGAWVLLGGVDATIYKTATLTDGRPRVPDDVHIFRPLQLPSAAVFKVAIEPVNPSEHPRLLEGLRKLNKSYPLLTTRVEESGEHIVLGAGELYLDCALYDLRKLYADIEINVADPSVRFCETVVETSSLKCYAETPNKKNKLTMVSEPLDKGIAEDIEQGRVSTQWTNREVGKFFQSRYDWDILAARSVWAFGPAVQGPNVLMDETLPSEVDKALLGSVRDSITQGFQWAAREGPLCDEPIRNVKFKVLGADLAPEAIFRGGGQIIPTARRVCYSSFLMATPRLMEPMYYVEVQAPGDCVSAVYTVLARRRGHVTQDFPKPGSPLYTIKAYIPVIDSFGFETDLRAHTQGQAFCQQVFDHWQVVPGDPLDKSIVVKPLEVSPTPMLARDFMLKTRRRKGLSEDVTIAKYFDDPMLLQYAEQL</sequence>
<dbReference type="PRINTS" id="PR00315">
    <property type="entry name" value="ELONGATNFCT"/>
</dbReference>
<comment type="caution">
    <text evidence="14">The sequence shown here is derived from an EMBL/GenBank/DDBJ whole genome shotgun (WGS) entry which is preliminary data.</text>
</comment>
<dbReference type="InterPro" id="IPR009000">
    <property type="entry name" value="Transl_B-barrel_sf"/>
</dbReference>
<dbReference type="GO" id="GO:0046540">
    <property type="term" value="C:U4/U6 x U5 tri-snRNP complex"/>
    <property type="evidence" value="ECO:0007669"/>
    <property type="project" value="TreeGrafter"/>
</dbReference>
<dbReference type="InterPro" id="IPR014721">
    <property type="entry name" value="Ribsml_uS5_D2-typ_fold_subgr"/>
</dbReference>
<evidence type="ECO:0000256" key="11">
    <source>
        <dbReference type="ARBA" id="ARBA00055641"/>
    </source>
</evidence>
<evidence type="ECO:0000256" key="5">
    <source>
        <dbReference type="ARBA" id="ARBA00022741"/>
    </source>
</evidence>
<evidence type="ECO:0000256" key="10">
    <source>
        <dbReference type="ARBA" id="ARBA00045974"/>
    </source>
</evidence>
<keyword evidence="4" id="KW-0747">Spliceosome</keyword>
<dbReference type="CDD" id="cd01683">
    <property type="entry name" value="EF2_IV_snRNP"/>
    <property type="match status" value="1"/>
</dbReference>
<dbReference type="FunFam" id="3.30.70.240:FF:000004">
    <property type="entry name" value="116 kDa U5 small nuclear ribonucleoprotein"/>
    <property type="match status" value="1"/>
</dbReference>
<name>A0A9W8E4H3_9FUNG</name>
<evidence type="ECO:0000256" key="3">
    <source>
        <dbReference type="ARBA" id="ARBA00022664"/>
    </source>
</evidence>
<dbReference type="CDD" id="cd04090">
    <property type="entry name" value="EF2_II_snRNP"/>
    <property type="match status" value="1"/>
</dbReference>
<dbReference type="CDD" id="cd04098">
    <property type="entry name" value="eEF2_C_snRNP"/>
    <property type="match status" value="1"/>
</dbReference>
<reference evidence="14" key="1">
    <citation type="submission" date="2022-07" db="EMBL/GenBank/DDBJ databases">
        <title>Phylogenomic reconstructions and comparative analyses of Kickxellomycotina fungi.</title>
        <authorList>
            <person name="Reynolds N.K."/>
            <person name="Stajich J.E."/>
            <person name="Barry K."/>
            <person name="Grigoriev I.V."/>
            <person name="Crous P."/>
            <person name="Smith M.E."/>
        </authorList>
    </citation>
    <scope>NUCLEOTIDE SEQUENCE</scope>
    <source>
        <strain evidence="14">RSA 1196</strain>
    </source>
</reference>
<evidence type="ECO:0000256" key="9">
    <source>
        <dbReference type="ARBA" id="ARBA00031432"/>
    </source>
</evidence>
<evidence type="ECO:0000256" key="1">
    <source>
        <dbReference type="ARBA" id="ARBA00004123"/>
    </source>
</evidence>
<dbReference type="OrthoDB" id="364892at2759"/>
<dbReference type="InterPro" id="IPR041095">
    <property type="entry name" value="EFG_II"/>
</dbReference>
<dbReference type="InterPro" id="IPR044121">
    <property type="entry name" value="Snu114_GTP-bd"/>
</dbReference>
<dbReference type="SUPFAM" id="SSF54211">
    <property type="entry name" value="Ribosomal protein S5 domain 2-like"/>
    <property type="match status" value="1"/>
</dbReference>
<dbReference type="AlphaFoldDB" id="A0A9W8E4H3"/>
<dbReference type="GO" id="GO:0000398">
    <property type="term" value="P:mRNA splicing, via spliceosome"/>
    <property type="evidence" value="ECO:0007669"/>
    <property type="project" value="TreeGrafter"/>
</dbReference>
<dbReference type="InterPro" id="IPR005517">
    <property type="entry name" value="Transl_elong_EFG/EF2_IV"/>
</dbReference>
<dbReference type="Gene3D" id="3.40.50.300">
    <property type="entry name" value="P-loop containing nucleotide triphosphate hydrolases"/>
    <property type="match status" value="1"/>
</dbReference>
<dbReference type="Pfam" id="PF00679">
    <property type="entry name" value="EFG_C"/>
    <property type="match status" value="1"/>
</dbReference>
<dbReference type="InterPro" id="IPR005225">
    <property type="entry name" value="Small_GTP-bd"/>
</dbReference>
<comment type="subcellular location">
    <subcellularLocation>
        <location evidence="1">Nucleus</location>
    </subcellularLocation>
</comment>
<dbReference type="GO" id="GO:0071007">
    <property type="term" value="C:U2-type catalytic step 2 spliceosome"/>
    <property type="evidence" value="ECO:0007669"/>
    <property type="project" value="TreeGrafter"/>
</dbReference>
<accession>A0A9W8E4H3</accession>
<dbReference type="Pfam" id="PF14492">
    <property type="entry name" value="EFG_III"/>
    <property type="match status" value="1"/>
</dbReference>
<dbReference type="Proteomes" id="UP001150925">
    <property type="component" value="Unassembled WGS sequence"/>
</dbReference>
<comment type="function">
    <text evidence="10">Required for pre-mRNA splicing as component of the spliceosome, including pre-catalytic, catalytic and post-catalytic spliceosomal complexes. Component of the U5 snRNP and the U4/U6-U5 tri-snRNP complex, a building block of the spliceosome. As a component of the minor spliceosome, involved in the splicing of U12-type introns in pre-mRNAs.</text>
</comment>
<keyword evidence="5" id="KW-0547">Nucleotide-binding</keyword>
<dbReference type="InterPro" id="IPR035655">
    <property type="entry name" value="U5-116kDa_C"/>
</dbReference>
<dbReference type="CDD" id="cd04167">
    <property type="entry name" value="Snu114p"/>
    <property type="match status" value="1"/>
</dbReference>
<dbReference type="Pfam" id="PF03764">
    <property type="entry name" value="EFG_IV"/>
    <property type="match status" value="1"/>
</dbReference>
<dbReference type="PANTHER" id="PTHR42908">
    <property type="entry name" value="TRANSLATION ELONGATION FACTOR-RELATED"/>
    <property type="match status" value="1"/>
</dbReference>
<dbReference type="InterPro" id="IPR000795">
    <property type="entry name" value="T_Tr_GTP-bd_dom"/>
</dbReference>
<organism evidence="14 15">
    <name type="scientific">Dispira parvispora</name>
    <dbReference type="NCBI Taxonomy" id="1520584"/>
    <lineage>
        <taxon>Eukaryota</taxon>
        <taxon>Fungi</taxon>
        <taxon>Fungi incertae sedis</taxon>
        <taxon>Zoopagomycota</taxon>
        <taxon>Kickxellomycotina</taxon>
        <taxon>Dimargaritomycetes</taxon>
        <taxon>Dimargaritales</taxon>
        <taxon>Dimargaritaceae</taxon>
        <taxon>Dispira</taxon>
    </lineage>
</organism>
<dbReference type="SUPFAM" id="SSF54980">
    <property type="entry name" value="EF-G C-terminal domain-like"/>
    <property type="match status" value="2"/>
</dbReference>
<evidence type="ECO:0000313" key="15">
    <source>
        <dbReference type="Proteomes" id="UP001150925"/>
    </source>
</evidence>
<dbReference type="GO" id="GO:0005525">
    <property type="term" value="F:GTP binding"/>
    <property type="evidence" value="ECO:0007669"/>
    <property type="project" value="UniProtKB-KW"/>
</dbReference>
<evidence type="ECO:0000256" key="4">
    <source>
        <dbReference type="ARBA" id="ARBA00022728"/>
    </source>
</evidence>
<evidence type="ECO:0000256" key="7">
    <source>
        <dbReference type="ARBA" id="ARBA00023187"/>
    </source>
</evidence>
<keyword evidence="7" id="KW-0508">mRNA splicing</keyword>
<proteinExistence type="predicted"/>
<evidence type="ECO:0000313" key="14">
    <source>
        <dbReference type="EMBL" id="KAJ1968987.1"/>
    </source>
</evidence>
<dbReference type="Gene3D" id="3.30.70.870">
    <property type="entry name" value="Elongation Factor G (Translational Gtpase), domain 3"/>
    <property type="match status" value="1"/>
</dbReference>
<evidence type="ECO:0000256" key="2">
    <source>
        <dbReference type="ARBA" id="ARBA00018774"/>
    </source>
</evidence>
<keyword evidence="15" id="KW-1185">Reference proteome</keyword>
<evidence type="ECO:0000259" key="13">
    <source>
        <dbReference type="PROSITE" id="PS51722"/>
    </source>
</evidence>
<dbReference type="Gene3D" id="2.40.30.10">
    <property type="entry name" value="Translation factors"/>
    <property type="match status" value="1"/>
</dbReference>
<dbReference type="GO" id="GO:0000974">
    <property type="term" value="C:Prp19 complex"/>
    <property type="evidence" value="ECO:0007669"/>
    <property type="project" value="UniProtKB-ARBA"/>
</dbReference>
<dbReference type="Pfam" id="PF00009">
    <property type="entry name" value="GTP_EFTU"/>
    <property type="match status" value="1"/>
</dbReference>
<dbReference type="GO" id="GO:0005829">
    <property type="term" value="C:cytosol"/>
    <property type="evidence" value="ECO:0007669"/>
    <property type="project" value="TreeGrafter"/>
</dbReference>
<dbReference type="InterPro" id="IPR027417">
    <property type="entry name" value="P-loop_NTPase"/>
</dbReference>
<dbReference type="InterPro" id="IPR000640">
    <property type="entry name" value="EFG_V-like"/>
</dbReference>
<dbReference type="Pfam" id="PF16004">
    <property type="entry name" value="EFTUD2"/>
    <property type="match status" value="1"/>
</dbReference>
<dbReference type="Gene3D" id="3.30.230.10">
    <property type="match status" value="1"/>
</dbReference>
<feature type="region of interest" description="Disordered" evidence="12">
    <location>
        <begin position="1"/>
        <end position="56"/>
    </location>
</feature>
<dbReference type="Gene3D" id="3.30.70.240">
    <property type="match status" value="1"/>
</dbReference>
<dbReference type="PANTHER" id="PTHR42908:SF6">
    <property type="entry name" value="116 KDA U5 SMALL NUCLEAR RIBONUCLEOPROTEIN COMPONENT"/>
    <property type="match status" value="1"/>
</dbReference>
<dbReference type="EMBL" id="JANBPY010000109">
    <property type="protein sequence ID" value="KAJ1968987.1"/>
    <property type="molecule type" value="Genomic_DNA"/>
</dbReference>
<comment type="function">
    <text evidence="11">Component of the U5 snRNP complex required for pre-mRNA splicing. Binds GTP.</text>
</comment>
<dbReference type="FunFam" id="3.40.50.300:FF:000646">
    <property type="entry name" value="U5 small nuclear ribonucleoprotein component"/>
    <property type="match status" value="1"/>
</dbReference>
<dbReference type="SMART" id="SM00838">
    <property type="entry name" value="EFG_C"/>
    <property type="match status" value="1"/>
</dbReference>